<accession>A0A9D4FSK1</accession>
<evidence type="ECO:0000313" key="1">
    <source>
        <dbReference type="EMBL" id="KAH3803772.1"/>
    </source>
</evidence>
<proteinExistence type="predicted"/>
<name>A0A9D4FSK1_DREPO</name>
<sequence length="116" mass="12824">MFSTSLVNASTCNLPIDTSLNVVTYLGDINLGAFGPCHHHGLEVVELRQGLLGLAASLVSCIVEDTVHLVLERLSQRVTRCGLQLIIVSLLDDFYHIQLRTTRVYILCKLDLPFTT</sequence>
<keyword evidence="2" id="KW-1185">Reference proteome</keyword>
<reference evidence="1" key="2">
    <citation type="submission" date="2020-11" db="EMBL/GenBank/DDBJ databases">
        <authorList>
            <person name="McCartney M.A."/>
            <person name="Auch B."/>
            <person name="Kono T."/>
            <person name="Mallez S."/>
            <person name="Becker A."/>
            <person name="Gohl D.M."/>
            <person name="Silverstein K.A.T."/>
            <person name="Koren S."/>
            <person name="Bechman K.B."/>
            <person name="Herman A."/>
            <person name="Abrahante J.E."/>
            <person name="Garbe J."/>
        </authorList>
    </citation>
    <scope>NUCLEOTIDE SEQUENCE</scope>
    <source>
        <strain evidence="1">Duluth1</strain>
        <tissue evidence="1">Whole animal</tissue>
    </source>
</reference>
<dbReference type="EMBL" id="JAIWYP010000006">
    <property type="protein sequence ID" value="KAH3803772.1"/>
    <property type="molecule type" value="Genomic_DNA"/>
</dbReference>
<organism evidence="1 2">
    <name type="scientific">Dreissena polymorpha</name>
    <name type="common">Zebra mussel</name>
    <name type="synonym">Mytilus polymorpha</name>
    <dbReference type="NCBI Taxonomy" id="45954"/>
    <lineage>
        <taxon>Eukaryota</taxon>
        <taxon>Metazoa</taxon>
        <taxon>Spiralia</taxon>
        <taxon>Lophotrochozoa</taxon>
        <taxon>Mollusca</taxon>
        <taxon>Bivalvia</taxon>
        <taxon>Autobranchia</taxon>
        <taxon>Heteroconchia</taxon>
        <taxon>Euheterodonta</taxon>
        <taxon>Imparidentia</taxon>
        <taxon>Neoheterodontei</taxon>
        <taxon>Myida</taxon>
        <taxon>Dreissenoidea</taxon>
        <taxon>Dreissenidae</taxon>
        <taxon>Dreissena</taxon>
    </lineage>
</organism>
<reference evidence="1" key="1">
    <citation type="journal article" date="2019" name="bioRxiv">
        <title>The Genome of the Zebra Mussel, Dreissena polymorpha: A Resource for Invasive Species Research.</title>
        <authorList>
            <person name="McCartney M.A."/>
            <person name="Auch B."/>
            <person name="Kono T."/>
            <person name="Mallez S."/>
            <person name="Zhang Y."/>
            <person name="Obille A."/>
            <person name="Becker A."/>
            <person name="Abrahante J.E."/>
            <person name="Garbe J."/>
            <person name="Badalamenti J.P."/>
            <person name="Herman A."/>
            <person name="Mangelson H."/>
            <person name="Liachko I."/>
            <person name="Sullivan S."/>
            <person name="Sone E.D."/>
            <person name="Koren S."/>
            <person name="Silverstein K.A.T."/>
            <person name="Beckman K.B."/>
            <person name="Gohl D.M."/>
        </authorList>
    </citation>
    <scope>NUCLEOTIDE SEQUENCE</scope>
    <source>
        <strain evidence="1">Duluth1</strain>
        <tissue evidence="1">Whole animal</tissue>
    </source>
</reference>
<gene>
    <name evidence="1" type="ORF">DPMN_132040</name>
</gene>
<dbReference type="Proteomes" id="UP000828390">
    <property type="component" value="Unassembled WGS sequence"/>
</dbReference>
<protein>
    <submittedName>
        <fullName evidence="1">Uncharacterized protein</fullName>
    </submittedName>
</protein>
<comment type="caution">
    <text evidence="1">The sequence shown here is derived from an EMBL/GenBank/DDBJ whole genome shotgun (WGS) entry which is preliminary data.</text>
</comment>
<evidence type="ECO:0000313" key="2">
    <source>
        <dbReference type="Proteomes" id="UP000828390"/>
    </source>
</evidence>
<dbReference type="AlphaFoldDB" id="A0A9D4FSK1"/>